<dbReference type="Proteomes" id="UP000582646">
    <property type="component" value="Unassembled WGS sequence"/>
</dbReference>
<reference evidence="1 2" key="1">
    <citation type="submission" date="2020-04" db="EMBL/GenBank/DDBJ databases">
        <title>MicrobeNet Type strains.</title>
        <authorList>
            <person name="Nicholson A.C."/>
        </authorList>
    </citation>
    <scope>NUCLEOTIDE SEQUENCE [LARGE SCALE GENOMIC DNA]</scope>
    <source>
        <strain evidence="1 2">DSM 44113</strain>
    </source>
</reference>
<proteinExistence type="predicted"/>
<organism evidence="1 2">
    <name type="scientific">Tsukamurella spumae</name>
    <dbReference type="NCBI Taxonomy" id="44753"/>
    <lineage>
        <taxon>Bacteria</taxon>
        <taxon>Bacillati</taxon>
        <taxon>Actinomycetota</taxon>
        <taxon>Actinomycetes</taxon>
        <taxon>Mycobacteriales</taxon>
        <taxon>Tsukamurellaceae</taxon>
        <taxon>Tsukamurella</taxon>
    </lineage>
</organism>
<evidence type="ECO:0000313" key="1">
    <source>
        <dbReference type="EMBL" id="NKY17885.1"/>
    </source>
</evidence>
<comment type="caution">
    <text evidence="1">The sequence shown here is derived from an EMBL/GenBank/DDBJ whole genome shotgun (WGS) entry which is preliminary data.</text>
</comment>
<evidence type="ECO:0000313" key="2">
    <source>
        <dbReference type="Proteomes" id="UP000582646"/>
    </source>
</evidence>
<dbReference type="EMBL" id="JAAXOQ010000006">
    <property type="protein sequence ID" value="NKY17885.1"/>
    <property type="molecule type" value="Genomic_DNA"/>
</dbReference>
<keyword evidence="2" id="KW-1185">Reference proteome</keyword>
<protein>
    <submittedName>
        <fullName evidence="1">Uncharacterized protein</fullName>
    </submittedName>
</protein>
<dbReference type="RefSeq" id="WP_168544969.1">
    <property type="nucleotide sequence ID" value="NZ_BAAAKS010000013.1"/>
</dbReference>
<sequence>MLDLRDFSLVRMDRGTYMWVDLKTFVITGVATDDELLAALMATPAYRDDYCSPFDPARMDYPGAPRHANWWLDRLAPSMFTRVVAAHAVDTVTSWAVDQEWGDGYAGPSDETRNRLRDEVFSLFAGGDVLEFQPPGDDAFHDYGGVVGCTGYHEFVVIDRGSGVLHLIVAADD</sequence>
<name>A0A846X047_9ACTN</name>
<accession>A0A846X047</accession>
<gene>
    <name evidence="1" type="ORF">HF999_05800</name>
</gene>
<dbReference type="AlphaFoldDB" id="A0A846X047"/>